<evidence type="ECO:0000313" key="2">
    <source>
        <dbReference type="EMBL" id="KAG6533862.1"/>
    </source>
</evidence>
<dbReference type="Proteomes" id="UP000734854">
    <property type="component" value="Unassembled WGS sequence"/>
</dbReference>
<evidence type="ECO:0008006" key="4">
    <source>
        <dbReference type="Google" id="ProtNLM"/>
    </source>
</evidence>
<comment type="caution">
    <text evidence="2">The sequence shown here is derived from an EMBL/GenBank/DDBJ whole genome shotgun (WGS) entry which is preliminary data.</text>
</comment>
<dbReference type="Gene3D" id="1.20.1260.60">
    <property type="entry name" value="Vacuolar protein sorting-associated protein Ist1"/>
    <property type="match status" value="1"/>
</dbReference>
<proteinExistence type="inferred from homology"/>
<dbReference type="PANTHER" id="PTHR12161">
    <property type="entry name" value="IST1 FAMILY MEMBER"/>
    <property type="match status" value="1"/>
</dbReference>
<dbReference type="Pfam" id="PF03398">
    <property type="entry name" value="Ist1"/>
    <property type="match status" value="1"/>
</dbReference>
<evidence type="ECO:0000313" key="3">
    <source>
        <dbReference type="Proteomes" id="UP000734854"/>
    </source>
</evidence>
<dbReference type="AlphaFoldDB" id="A0A8J5LWQ5"/>
<dbReference type="InterPro" id="IPR005061">
    <property type="entry name" value="Ist1"/>
</dbReference>
<dbReference type="EMBL" id="JACMSC010000002">
    <property type="protein sequence ID" value="KAG6533862.1"/>
    <property type="molecule type" value="Genomic_DNA"/>
</dbReference>
<dbReference type="GO" id="GO:0015031">
    <property type="term" value="P:protein transport"/>
    <property type="evidence" value="ECO:0007669"/>
    <property type="project" value="InterPro"/>
</dbReference>
<evidence type="ECO:0000256" key="1">
    <source>
        <dbReference type="ARBA" id="ARBA00005536"/>
    </source>
</evidence>
<gene>
    <name evidence="2" type="ORF">ZIOFF_007740</name>
</gene>
<sequence length="360" mass="40926">MVGFSSLRSLDSFSSFSLQNLELRSLVLVLCSKAEARMAMSRIKLLQNKREAQVRQMRQMRRDVALLLESGRDETARIRVEHVIREQNVITANDIIELFCELIVARLPIIAKQRDCPRDLKEGISSLIYASPRCSDIPELSQILLIFEKKYGKDFVSAATELRPESELIEKLSVKKPIGEVKRKVLKEIAKERQVEWDSAESEKELLVHPEKVINCPRTLSCTHTQTQKELQFGDHASAAHAISEYAEKAIHSEQAAAHPANQNSHPFDRSTTVDTLVCKCKKFNQVEFQEEQELDHLSGTHAPSNYDAKALEKRLFCSQSFSLSNTLDDDSIDSANLNEKKDTKKEQLHLSNCLFGYKI</sequence>
<dbReference type="PANTHER" id="PTHR12161:SF55">
    <property type="entry name" value="REGULATOR OF VPS4 ACTIVITY IN THE MVB PATHWAY PROTEIN"/>
    <property type="match status" value="1"/>
</dbReference>
<dbReference type="FunFam" id="1.20.1260.60:FF:000003">
    <property type="entry name" value="IST1-like protein isoform A"/>
    <property type="match status" value="1"/>
</dbReference>
<dbReference type="InterPro" id="IPR042277">
    <property type="entry name" value="IST1-like"/>
</dbReference>
<reference evidence="2 3" key="1">
    <citation type="submission" date="2020-08" db="EMBL/GenBank/DDBJ databases">
        <title>Plant Genome Project.</title>
        <authorList>
            <person name="Zhang R.-G."/>
        </authorList>
    </citation>
    <scope>NUCLEOTIDE SEQUENCE [LARGE SCALE GENOMIC DNA]</scope>
    <source>
        <tissue evidence="2">Rhizome</tissue>
    </source>
</reference>
<keyword evidence="3" id="KW-1185">Reference proteome</keyword>
<protein>
    <recommendedName>
        <fullName evidence="4">IST1-like protein</fullName>
    </recommendedName>
</protein>
<organism evidence="2 3">
    <name type="scientific">Zingiber officinale</name>
    <name type="common">Ginger</name>
    <name type="synonym">Amomum zingiber</name>
    <dbReference type="NCBI Taxonomy" id="94328"/>
    <lineage>
        <taxon>Eukaryota</taxon>
        <taxon>Viridiplantae</taxon>
        <taxon>Streptophyta</taxon>
        <taxon>Embryophyta</taxon>
        <taxon>Tracheophyta</taxon>
        <taxon>Spermatophyta</taxon>
        <taxon>Magnoliopsida</taxon>
        <taxon>Liliopsida</taxon>
        <taxon>Zingiberales</taxon>
        <taxon>Zingiberaceae</taxon>
        <taxon>Zingiber</taxon>
    </lineage>
</organism>
<name>A0A8J5LWQ5_ZINOF</name>
<accession>A0A8J5LWQ5</accession>
<comment type="similarity">
    <text evidence="1">Belongs to the IST1 family.</text>
</comment>